<dbReference type="EMBL" id="KZ613553">
    <property type="protein sequence ID" value="PMD12341.1"/>
    <property type="molecule type" value="Genomic_DNA"/>
</dbReference>
<dbReference type="PANTHER" id="PTHR33112:SF8">
    <property type="entry name" value="HETEROKARYON INCOMPATIBILITY DOMAIN-CONTAINING PROTEIN"/>
    <property type="match status" value="1"/>
</dbReference>
<evidence type="ECO:0000313" key="2">
    <source>
        <dbReference type="EMBL" id="PMD12341.1"/>
    </source>
</evidence>
<accession>A0A2J6PE68</accession>
<evidence type="ECO:0000259" key="1">
    <source>
        <dbReference type="Pfam" id="PF06985"/>
    </source>
</evidence>
<feature type="domain" description="Heterokaryon incompatibility" evidence="1">
    <location>
        <begin position="107"/>
        <end position="253"/>
    </location>
</feature>
<dbReference type="PANTHER" id="PTHR33112">
    <property type="entry name" value="DOMAIN PROTEIN, PUTATIVE-RELATED"/>
    <property type="match status" value="1"/>
</dbReference>
<reference evidence="2 3" key="1">
    <citation type="submission" date="2016-05" db="EMBL/GenBank/DDBJ databases">
        <title>A degradative enzymes factory behind the ericoid mycorrhizal symbiosis.</title>
        <authorList>
            <consortium name="DOE Joint Genome Institute"/>
            <person name="Martino E."/>
            <person name="Morin E."/>
            <person name="Grelet G."/>
            <person name="Kuo A."/>
            <person name="Kohler A."/>
            <person name="Daghino S."/>
            <person name="Barry K."/>
            <person name="Choi C."/>
            <person name="Cichocki N."/>
            <person name="Clum A."/>
            <person name="Copeland A."/>
            <person name="Hainaut M."/>
            <person name="Haridas S."/>
            <person name="Labutti K."/>
            <person name="Lindquist E."/>
            <person name="Lipzen A."/>
            <person name="Khouja H.-R."/>
            <person name="Murat C."/>
            <person name="Ohm R."/>
            <person name="Olson A."/>
            <person name="Spatafora J."/>
            <person name="Veneault-Fourrey C."/>
            <person name="Henrissat B."/>
            <person name="Grigoriev I."/>
            <person name="Martin F."/>
            <person name="Perotto S."/>
        </authorList>
    </citation>
    <scope>NUCLEOTIDE SEQUENCE [LARGE SCALE GENOMIC DNA]</scope>
    <source>
        <strain evidence="2 3">UAMH 7357</strain>
    </source>
</reference>
<dbReference type="STRING" id="1745343.A0A2J6PE68"/>
<dbReference type="InterPro" id="IPR010730">
    <property type="entry name" value="HET"/>
</dbReference>
<keyword evidence="3" id="KW-1185">Reference proteome</keyword>
<dbReference type="OrthoDB" id="5362512at2759"/>
<dbReference type="Proteomes" id="UP000235672">
    <property type="component" value="Unassembled WGS sequence"/>
</dbReference>
<dbReference type="Pfam" id="PF06985">
    <property type="entry name" value="HET"/>
    <property type="match status" value="1"/>
</dbReference>
<protein>
    <submittedName>
        <fullName evidence="2">HET-domain-containing protein</fullName>
    </submittedName>
</protein>
<organism evidence="2 3">
    <name type="scientific">Hyaloscypha hepaticicola</name>
    <dbReference type="NCBI Taxonomy" id="2082293"/>
    <lineage>
        <taxon>Eukaryota</taxon>
        <taxon>Fungi</taxon>
        <taxon>Dikarya</taxon>
        <taxon>Ascomycota</taxon>
        <taxon>Pezizomycotina</taxon>
        <taxon>Leotiomycetes</taxon>
        <taxon>Helotiales</taxon>
        <taxon>Hyaloscyphaceae</taxon>
        <taxon>Hyaloscypha</taxon>
    </lineage>
</organism>
<gene>
    <name evidence="2" type="ORF">NA56DRAFT_499317</name>
</gene>
<sequence length="289" mass="32842">MAFDFLAVPAMSSEREREPVSQLNVLIRESSDPTDWTGPRECDNNTGSPRTLEMASQWLRDCVSAHTECNQSVQDMKLPTRLLELNQPSRGSIRLRQSSSLLTKPQYMMLSHCWGMTEYLKLTATTRGLLSDGIPIMSLAKTFREAVQVAEARGFEFIWIDSLYIMQDSLQGWQHEASTMGDVYKGALCNVAATASSDGEGGLFRPRDPRYLKPCLISTEFSDQSNSNYLLESSLIPHDTFQPLFDRGWVIQERVLAPRTLHFGSEYLLWECRHHRKSEIYPLGVPSRI</sequence>
<name>A0A2J6PE68_9HELO</name>
<dbReference type="AlphaFoldDB" id="A0A2J6PE68"/>
<evidence type="ECO:0000313" key="3">
    <source>
        <dbReference type="Proteomes" id="UP000235672"/>
    </source>
</evidence>
<proteinExistence type="predicted"/>